<evidence type="ECO:0000313" key="3">
    <source>
        <dbReference type="Proteomes" id="UP000321579"/>
    </source>
</evidence>
<evidence type="ECO:0000256" key="1">
    <source>
        <dbReference type="SAM" id="Phobius"/>
    </source>
</evidence>
<evidence type="ECO:0000313" key="2">
    <source>
        <dbReference type="EMBL" id="GEL09437.1"/>
    </source>
</evidence>
<dbReference type="AlphaFoldDB" id="A0A511C9U6"/>
<accession>A0A511C9U6</accession>
<comment type="caution">
    <text evidence="2">The sequence shown here is derived from an EMBL/GenBank/DDBJ whole genome shotgun (WGS) entry which is preliminary data.</text>
</comment>
<keyword evidence="1" id="KW-0812">Transmembrane</keyword>
<keyword evidence="1" id="KW-0472">Membrane</keyword>
<reference evidence="2 3" key="1">
    <citation type="submission" date="2019-07" db="EMBL/GenBank/DDBJ databases">
        <title>Whole genome shotgun sequence of Flavobacterium glycines NBRC 105008.</title>
        <authorList>
            <person name="Hosoyama A."/>
            <person name="Uohara A."/>
            <person name="Ohji S."/>
            <person name="Ichikawa N."/>
        </authorList>
    </citation>
    <scope>NUCLEOTIDE SEQUENCE [LARGE SCALE GENOMIC DNA]</scope>
    <source>
        <strain evidence="2 3">NBRC 105008</strain>
    </source>
</reference>
<sequence>MLSEGLFPFAISALTVVISGDDFQNDCSKSEFFCCALAIDIANKAIETNRFFFIMFYVFRLDIVFPFWFNLFYLFRINKNNANVKIKSINTIKR</sequence>
<organism evidence="2 3">
    <name type="scientific">Flavobacterium glycines</name>
    <dbReference type="NCBI Taxonomy" id="551990"/>
    <lineage>
        <taxon>Bacteria</taxon>
        <taxon>Pseudomonadati</taxon>
        <taxon>Bacteroidota</taxon>
        <taxon>Flavobacteriia</taxon>
        <taxon>Flavobacteriales</taxon>
        <taxon>Flavobacteriaceae</taxon>
        <taxon>Flavobacterium</taxon>
    </lineage>
</organism>
<dbReference type="Proteomes" id="UP000321579">
    <property type="component" value="Unassembled WGS sequence"/>
</dbReference>
<proteinExistence type="predicted"/>
<dbReference type="EMBL" id="BJVF01000001">
    <property type="protein sequence ID" value="GEL09437.1"/>
    <property type="molecule type" value="Genomic_DNA"/>
</dbReference>
<feature type="transmembrane region" description="Helical" evidence="1">
    <location>
        <begin position="51"/>
        <end position="75"/>
    </location>
</feature>
<keyword evidence="1" id="KW-1133">Transmembrane helix</keyword>
<protein>
    <submittedName>
        <fullName evidence="2">Uncharacterized protein</fullName>
    </submittedName>
</protein>
<gene>
    <name evidence="2" type="ORF">FGL01_01760</name>
</gene>
<name>A0A511C9U6_9FLAO</name>